<dbReference type="KEGG" id="azq:G3580_01385"/>
<reference evidence="2 3" key="1">
    <citation type="submission" date="2020-02" db="EMBL/GenBank/DDBJ databases">
        <title>Nitrogenibacter mangrovi gen. nov., sp. nov. isolated from mangrove sediment, a denitrifying betaproteobacterium.</title>
        <authorList>
            <person name="Liao H."/>
            <person name="Tian Y."/>
        </authorList>
    </citation>
    <scope>NUCLEOTIDE SEQUENCE [LARGE SCALE GENOMIC DNA]</scope>
    <source>
        <strain evidence="2 3">M9-3-2</strain>
    </source>
</reference>
<dbReference type="RefSeq" id="WP_173763565.1">
    <property type="nucleotide sequence ID" value="NZ_CP048836.1"/>
</dbReference>
<name>A0A6C1AYI5_9RHOO</name>
<dbReference type="Proteomes" id="UP000501991">
    <property type="component" value="Chromosome"/>
</dbReference>
<feature type="chain" id="PRO_5025460068" evidence="1">
    <location>
        <begin position="26"/>
        <end position="507"/>
    </location>
</feature>
<feature type="signal peptide" evidence="1">
    <location>
        <begin position="1"/>
        <end position="25"/>
    </location>
</feature>
<sequence>MNKTRNRRLAAGVILMSALSASASADDGNTYFHIGGYVRGWAAFNMQDIPETKADDKWKPSMIRGSLMLDMDAQTGPIQWKAIARGDREHKTQYLKDLEDLRVATGTTGGDDSNILDNYNGQDLREFWGEFKLGDRATVRLGKQQIVWGESDFFHAMDVVHGYDLSWRLFFEGENEEWRKPLWLANLRLDVPEANGELQMFVRPGLDRCKDIGNTYDIQGGRWFFQPYRGFDLTAVTKHDCNHPEADKDEVTGGIRWSGATDTLNYSVAYIRAFSADPVANSSFAPWKKTPTGPLFDLINPIIDVVGATVSGYSADLDTVFSAEVAYTFDQPYNVGTGGFAVNKYGHMGLGLGGIKTKDVVTMMLRADKNLNFQRLLGTTRPSFSSVQLFDTWVQDYDKKEDLVRLFAYGAPLTEHNTILTAFTVLNYKNDTINPGFAVGVDLSHGGGFAIPSVEFVLGDKWRAKAEADIFWTNGSSKQLFDPNSNTQLFGYFANNSQLTFRLTRLF</sequence>
<evidence type="ECO:0000313" key="2">
    <source>
        <dbReference type="EMBL" id="QID16397.1"/>
    </source>
</evidence>
<organism evidence="2 3">
    <name type="scientific">Nitrogeniibacter mangrovi</name>
    <dbReference type="NCBI Taxonomy" id="2016596"/>
    <lineage>
        <taxon>Bacteria</taxon>
        <taxon>Pseudomonadati</taxon>
        <taxon>Pseudomonadota</taxon>
        <taxon>Betaproteobacteria</taxon>
        <taxon>Rhodocyclales</taxon>
        <taxon>Zoogloeaceae</taxon>
        <taxon>Nitrogeniibacter</taxon>
    </lineage>
</organism>
<dbReference type="EMBL" id="CP048836">
    <property type="protein sequence ID" value="QID16397.1"/>
    <property type="molecule type" value="Genomic_DNA"/>
</dbReference>
<evidence type="ECO:0000256" key="1">
    <source>
        <dbReference type="SAM" id="SignalP"/>
    </source>
</evidence>
<gene>
    <name evidence="2" type="ORF">G3580_01385</name>
</gene>
<dbReference type="InterPro" id="IPR010727">
    <property type="entry name" value="DUF1302"/>
</dbReference>
<accession>A0A6C1AYI5</accession>
<protein>
    <submittedName>
        <fullName evidence="2">DUF1302 domain-containing protein</fullName>
    </submittedName>
</protein>
<dbReference type="AlphaFoldDB" id="A0A6C1AYI5"/>
<dbReference type="Pfam" id="PF06980">
    <property type="entry name" value="DUF1302"/>
    <property type="match status" value="1"/>
</dbReference>
<proteinExistence type="predicted"/>
<keyword evidence="1" id="KW-0732">Signal</keyword>
<evidence type="ECO:0000313" key="3">
    <source>
        <dbReference type="Proteomes" id="UP000501991"/>
    </source>
</evidence>
<keyword evidence="3" id="KW-1185">Reference proteome</keyword>